<sequence>MRDVLAELLPVWRAGDTAGLATVVRTFRSAPRQPGAAMVVAPDGSVSGSVSGGCVEGAVYELATEVAATGAPRLERYGVSDGDAFAVGLTCGGIIDIFVEAVSRATFPELGGVADDVEEHRAVAVATVVAHPDARRVGARLIVRPRGVTGSLGSARADAAVADDARGLLAVGRSEVLEYGPDGQRLGAGMEVFVCSYAPRPRMLVFGAIDFAAALARQGTLLGYRVTVCDARAVFATPARFPTADHVVAEWPHRYLAAEAQANAVDASTVICVLTHDPKFDVPVLEVALRLPRVGYVGAMGSRRTHEDRMSRLRAAGLTDEELSRLSSPIGLDLGARTPEETAVSIAADIIAKRWGGGGRPLSETAGRIHHDARLEGELKDHLTRY</sequence>
<dbReference type="EMBL" id="LQPR01000065">
    <property type="protein sequence ID" value="ORW66715.1"/>
    <property type="molecule type" value="Genomic_DNA"/>
</dbReference>
<evidence type="ECO:0000313" key="4">
    <source>
        <dbReference type="Proteomes" id="UP000193387"/>
    </source>
</evidence>
<dbReference type="InterPro" id="IPR052698">
    <property type="entry name" value="MoCofactor_Util/Proc"/>
</dbReference>
<gene>
    <name evidence="3" type="ORF">AWC23_22995</name>
</gene>
<dbReference type="AlphaFoldDB" id="A0AAJ3NLW6"/>
<dbReference type="InterPro" id="IPR003777">
    <property type="entry name" value="XdhC_CoxI"/>
</dbReference>
<name>A0AAJ3NLW6_9MYCO</name>
<dbReference type="PANTHER" id="PTHR30388:SF4">
    <property type="entry name" value="MOLYBDENUM COFACTOR INSERTION CHAPERONE PAOD"/>
    <property type="match status" value="1"/>
</dbReference>
<evidence type="ECO:0000313" key="3">
    <source>
        <dbReference type="EMBL" id="ORW66715.1"/>
    </source>
</evidence>
<evidence type="ECO:0000259" key="2">
    <source>
        <dbReference type="Pfam" id="PF13478"/>
    </source>
</evidence>
<evidence type="ECO:0000259" key="1">
    <source>
        <dbReference type="Pfam" id="PF02625"/>
    </source>
</evidence>
<feature type="domain" description="XdhC- CoxI" evidence="1">
    <location>
        <begin position="118"/>
        <end position="180"/>
    </location>
</feature>
<dbReference type="InterPro" id="IPR027051">
    <property type="entry name" value="XdhC_Rossmann_dom"/>
</dbReference>
<dbReference type="RefSeq" id="WP_085257847.1">
    <property type="nucleotide sequence ID" value="NZ_AP022573.1"/>
</dbReference>
<dbReference type="Proteomes" id="UP000193387">
    <property type="component" value="Unassembled WGS sequence"/>
</dbReference>
<keyword evidence="4" id="KW-1185">Reference proteome</keyword>
<dbReference type="PANTHER" id="PTHR30388">
    <property type="entry name" value="ALDEHYDE OXIDOREDUCTASE MOLYBDENUM COFACTOR ASSEMBLY PROTEIN"/>
    <property type="match status" value="1"/>
</dbReference>
<dbReference type="Pfam" id="PF13478">
    <property type="entry name" value="XdhC_C"/>
    <property type="match status" value="1"/>
</dbReference>
<feature type="domain" description="XdhC- CoxI" evidence="1">
    <location>
        <begin position="12"/>
        <end position="78"/>
    </location>
</feature>
<dbReference type="Gene3D" id="3.40.50.720">
    <property type="entry name" value="NAD(P)-binding Rossmann-like Domain"/>
    <property type="match status" value="1"/>
</dbReference>
<comment type="caution">
    <text evidence="3">The sequence shown here is derived from an EMBL/GenBank/DDBJ whole genome shotgun (WGS) entry which is preliminary data.</text>
</comment>
<proteinExistence type="predicted"/>
<protein>
    <submittedName>
        <fullName evidence="3">XshC-Cox1 family protein</fullName>
    </submittedName>
</protein>
<accession>A0AAJ3NLW6</accession>
<feature type="domain" description="XdhC Rossmann" evidence="2">
    <location>
        <begin position="203"/>
        <end position="350"/>
    </location>
</feature>
<dbReference type="Pfam" id="PF02625">
    <property type="entry name" value="XdhC_CoxI"/>
    <property type="match status" value="2"/>
</dbReference>
<organism evidence="3 4">
    <name type="scientific">Mycobacterium saskatchewanense</name>
    <dbReference type="NCBI Taxonomy" id="220927"/>
    <lineage>
        <taxon>Bacteria</taxon>
        <taxon>Bacillati</taxon>
        <taxon>Actinomycetota</taxon>
        <taxon>Actinomycetes</taxon>
        <taxon>Mycobacteriales</taxon>
        <taxon>Mycobacteriaceae</taxon>
        <taxon>Mycobacterium</taxon>
        <taxon>Mycobacterium simiae complex</taxon>
    </lineage>
</organism>
<reference evidence="3 4" key="1">
    <citation type="submission" date="2016-01" db="EMBL/GenBank/DDBJ databases">
        <title>The new phylogeny of the genus Mycobacterium.</title>
        <authorList>
            <person name="Tarcisio F."/>
            <person name="Conor M."/>
            <person name="Antonella G."/>
            <person name="Elisabetta G."/>
            <person name="Giulia F.S."/>
            <person name="Sara T."/>
            <person name="Anna F."/>
            <person name="Clotilde B."/>
            <person name="Roberto B."/>
            <person name="Veronica D.S."/>
            <person name="Fabio R."/>
            <person name="Monica P."/>
            <person name="Olivier J."/>
            <person name="Enrico T."/>
            <person name="Nicola S."/>
        </authorList>
    </citation>
    <scope>NUCLEOTIDE SEQUENCE [LARGE SCALE GENOMIC DNA]</scope>
    <source>
        <strain evidence="3 4">DSM 44616</strain>
    </source>
</reference>